<sequence length="431" mass="48512">MDGEVIERFSRGEGTMQMVEFVQVRNEILDSTKPKEGAVTANGIPVTHEFKNIAYNVRLHQVKNPNDSMDVRIHNDVGPRVEEMLQEVIKATLTLFMRQGLSQTDAFKKAVVDEHWADAAEQMLLAEFPIDEPASSSQSRLAGRDYARRSYIRSAIALDKYRFATMLAAGGRNLLPNGELLNIAVNYDKCLKKGGEPFGRWDSSTQPHADDPVADELLARKLQAEEYTKIESPTTSASNAHWGKRHATTSDVSGTISLQPGIKPTPDITRLEPYAPLLNPRYGPPVRLCEGPTHNPRSRRYSFQNDGDYKEFADDLMKYTEAHPGPPPILFGKWATDPKKRPRVELTGYGREGMIWWEDEEGQRVPGPDEELGWQEKGNNTSNEESFSDADEDTRSQQYEIAVATSWIDSVRYGHWEGEEEADVPGEFILT</sequence>
<organism evidence="2 3">
    <name type="scientific">Setomelanomma holmii</name>
    <dbReference type="NCBI Taxonomy" id="210430"/>
    <lineage>
        <taxon>Eukaryota</taxon>
        <taxon>Fungi</taxon>
        <taxon>Dikarya</taxon>
        <taxon>Ascomycota</taxon>
        <taxon>Pezizomycotina</taxon>
        <taxon>Dothideomycetes</taxon>
        <taxon>Pleosporomycetidae</taxon>
        <taxon>Pleosporales</taxon>
        <taxon>Pleosporineae</taxon>
        <taxon>Phaeosphaeriaceae</taxon>
        <taxon>Setomelanomma</taxon>
    </lineage>
</organism>
<accession>A0A9P4LNL4</accession>
<dbReference type="EMBL" id="ML978163">
    <property type="protein sequence ID" value="KAF2033976.1"/>
    <property type="molecule type" value="Genomic_DNA"/>
</dbReference>
<feature type="compositionally biased region" description="Polar residues" evidence="1">
    <location>
        <begin position="249"/>
        <end position="258"/>
    </location>
</feature>
<dbReference type="AlphaFoldDB" id="A0A9P4LNL4"/>
<proteinExistence type="predicted"/>
<dbReference type="Proteomes" id="UP000799777">
    <property type="component" value="Unassembled WGS sequence"/>
</dbReference>
<gene>
    <name evidence="2" type="ORF">EK21DRAFT_108393</name>
</gene>
<dbReference type="OrthoDB" id="2157530at2759"/>
<evidence type="ECO:0000256" key="1">
    <source>
        <dbReference type="SAM" id="MobiDB-lite"/>
    </source>
</evidence>
<reference evidence="2" key="1">
    <citation type="journal article" date="2020" name="Stud. Mycol.">
        <title>101 Dothideomycetes genomes: a test case for predicting lifestyles and emergence of pathogens.</title>
        <authorList>
            <person name="Haridas S."/>
            <person name="Albert R."/>
            <person name="Binder M."/>
            <person name="Bloem J."/>
            <person name="Labutti K."/>
            <person name="Salamov A."/>
            <person name="Andreopoulos B."/>
            <person name="Baker S."/>
            <person name="Barry K."/>
            <person name="Bills G."/>
            <person name="Bluhm B."/>
            <person name="Cannon C."/>
            <person name="Castanera R."/>
            <person name="Culley D."/>
            <person name="Daum C."/>
            <person name="Ezra D."/>
            <person name="Gonzalez J."/>
            <person name="Henrissat B."/>
            <person name="Kuo A."/>
            <person name="Liang C."/>
            <person name="Lipzen A."/>
            <person name="Lutzoni F."/>
            <person name="Magnuson J."/>
            <person name="Mondo S."/>
            <person name="Nolan M."/>
            <person name="Ohm R."/>
            <person name="Pangilinan J."/>
            <person name="Park H.-J."/>
            <person name="Ramirez L."/>
            <person name="Alfaro M."/>
            <person name="Sun H."/>
            <person name="Tritt A."/>
            <person name="Yoshinaga Y."/>
            <person name="Zwiers L.-H."/>
            <person name="Turgeon B."/>
            <person name="Goodwin S."/>
            <person name="Spatafora J."/>
            <person name="Crous P."/>
            <person name="Grigoriev I."/>
        </authorList>
    </citation>
    <scope>NUCLEOTIDE SEQUENCE</scope>
    <source>
        <strain evidence="2">CBS 110217</strain>
    </source>
</reference>
<protein>
    <submittedName>
        <fullName evidence="2">Uncharacterized protein</fullName>
    </submittedName>
</protein>
<feature type="region of interest" description="Disordered" evidence="1">
    <location>
        <begin position="359"/>
        <end position="396"/>
    </location>
</feature>
<name>A0A9P4LNL4_9PLEO</name>
<keyword evidence="3" id="KW-1185">Reference proteome</keyword>
<evidence type="ECO:0000313" key="3">
    <source>
        <dbReference type="Proteomes" id="UP000799777"/>
    </source>
</evidence>
<feature type="region of interest" description="Disordered" evidence="1">
    <location>
        <begin position="226"/>
        <end position="269"/>
    </location>
</feature>
<comment type="caution">
    <text evidence="2">The sequence shown here is derived from an EMBL/GenBank/DDBJ whole genome shotgun (WGS) entry which is preliminary data.</text>
</comment>
<evidence type="ECO:0000313" key="2">
    <source>
        <dbReference type="EMBL" id="KAF2033976.1"/>
    </source>
</evidence>